<accession>A0A182NY85</accession>
<keyword evidence="3" id="KW-1185">Reference proteome</keyword>
<feature type="compositionally biased region" description="Basic and acidic residues" evidence="1">
    <location>
        <begin position="8"/>
        <end position="27"/>
    </location>
</feature>
<evidence type="ECO:0000256" key="1">
    <source>
        <dbReference type="SAM" id="MobiDB-lite"/>
    </source>
</evidence>
<protein>
    <submittedName>
        <fullName evidence="2">Uncharacterized protein</fullName>
    </submittedName>
</protein>
<dbReference type="VEuPathDB" id="VectorBase:ADIR014789"/>
<organism evidence="2 3">
    <name type="scientific">Anopheles dirus</name>
    <dbReference type="NCBI Taxonomy" id="7168"/>
    <lineage>
        <taxon>Eukaryota</taxon>
        <taxon>Metazoa</taxon>
        <taxon>Ecdysozoa</taxon>
        <taxon>Arthropoda</taxon>
        <taxon>Hexapoda</taxon>
        <taxon>Insecta</taxon>
        <taxon>Pterygota</taxon>
        <taxon>Neoptera</taxon>
        <taxon>Endopterygota</taxon>
        <taxon>Diptera</taxon>
        <taxon>Nematocera</taxon>
        <taxon>Culicoidea</taxon>
        <taxon>Culicidae</taxon>
        <taxon>Anophelinae</taxon>
        <taxon>Anopheles</taxon>
    </lineage>
</organism>
<dbReference type="Proteomes" id="UP000075884">
    <property type="component" value="Unassembled WGS sequence"/>
</dbReference>
<reference evidence="3" key="1">
    <citation type="submission" date="2013-03" db="EMBL/GenBank/DDBJ databases">
        <title>The Genome Sequence of Anopheles dirus WRAIR2.</title>
        <authorList>
            <consortium name="The Broad Institute Genomics Platform"/>
            <person name="Neafsey D.E."/>
            <person name="Walton C."/>
            <person name="Walker B."/>
            <person name="Young S.K."/>
            <person name="Zeng Q."/>
            <person name="Gargeya S."/>
            <person name="Fitzgerald M."/>
            <person name="Haas B."/>
            <person name="Abouelleil A."/>
            <person name="Allen A.W."/>
            <person name="Alvarado L."/>
            <person name="Arachchi H.M."/>
            <person name="Berlin A.M."/>
            <person name="Chapman S.B."/>
            <person name="Gainer-Dewar J."/>
            <person name="Goldberg J."/>
            <person name="Griggs A."/>
            <person name="Gujja S."/>
            <person name="Hansen M."/>
            <person name="Howarth C."/>
            <person name="Imamovic A."/>
            <person name="Ireland A."/>
            <person name="Larimer J."/>
            <person name="McCowan C."/>
            <person name="Murphy C."/>
            <person name="Pearson M."/>
            <person name="Poon T.W."/>
            <person name="Priest M."/>
            <person name="Roberts A."/>
            <person name="Saif S."/>
            <person name="Shea T."/>
            <person name="Sisk P."/>
            <person name="Sykes S."/>
            <person name="Wortman J."/>
            <person name="Nusbaum C."/>
            <person name="Birren B."/>
        </authorList>
    </citation>
    <scope>NUCLEOTIDE SEQUENCE [LARGE SCALE GENOMIC DNA]</scope>
    <source>
        <strain evidence="3">WRAIR2</strain>
    </source>
</reference>
<proteinExistence type="predicted"/>
<dbReference type="AlphaFoldDB" id="A0A182NY85"/>
<sequence length="27" mass="3050">MATVTGQNKEDDKEAARGERFVKINKN</sequence>
<dbReference type="EnsemblMetazoa" id="ADIR014789-RA">
    <property type="protein sequence ID" value="ADIR014789-PA"/>
    <property type="gene ID" value="ADIR014789"/>
</dbReference>
<name>A0A182NY85_9DIPT</name>
<reference evidence="2" key="2">
    <citation type="submission" date="2020-05" db="UniProtKB">
        <authorList>
            <consortium name="EnsemblMetazoa"/>
        </authorList>
    </citation>
    <scope>IDENTIFICATION</scope>
    <source>
        <strain evidence="2">WRAIR2</strain>
    </source>
</reference>
<feature type="region of interest" description="Disordered" evidence="1">
    <location>
        <begin position="1"/>
        <end position="27"/>
    </location>
</feature>
<evidence type="ECO:0000313" key="2">
    <source>
        <dbReference type="EnsemblMetazoa" id="ADIR014789-PA"/>
    </source>
</evidence>
<evidence type="ECO:0000313" key="3">
    <source>
        <dbReference type="Proteomes" id="UP000075884"/>
    </source>
</evidence>